<dbReference type="STRING" id="1206085.SAMN05443575_2529"/>
<name>A0A1M5LS19_9ACTN</name>
<evidence type="ECO:0000313" key="1">
    <source>
        <dbReference type="EMBL" id="SHG67811.1"/>
    </source>
</evidence>
<dbReference type="RefSeq" id="WP_159440870.1">
    <property type="nucleotide sequence ID" value="NZ_FQVU01000003.1"/>
</dbReference>
<proteinExistence type="predicted"/>
<organism evidence="1 2">
    <name type="scientific">Jatrophihabitans endophyticus</name>
    <dbReference type="NCBI Taxonomy" id="1206085"/>
    <lineage>
        <taxon>Bacteria</taxon>
        <taxon>Bacillati</taxon>
        <taxon>Actinomycetota</taxon>
        <taxon>Actinomycetes</taxon>
        <taxon>Jatrophihabitantales</taxon>
        <taxon>Jatrophihabitantaceae</taxon>
        <taxon>Jatrophihabitans</taxon>
    </lineage>
</organism>
<protein>
    <submittedName>
        <fullName evidence="1">Uncharacterized protein</fullName>
    </submittedName>
</protein>
<dbReference type="Proteomes" id="UP000186132">
    <property type="component" value="Unassembled WGS sequence"/>
</dbReference>
<dbReference type="EMBL" id="FQVU01000003">
    <property type="protein sequence ID" value="SHG67811.1"/>
    <property type="molecule type" value="Genomic_DNA"/>
</dbReference>
<keyword evidence="2" id="KW-1185">Reference proteome</keyword>
<sequence>MSTEPSWVSVAVTPSPADRQVDDMVADPATYFIRSRQEAKREARRYVAQRLRYARPA</sequence>
<reference evidence="1 2" key="1">
    <citation type="submission" date="2016-11" db="EMBL/GenBank/DDBJ databases">
        <authorList>
            <person name="Jaros S."/>
            <person name="Januszkiewicz K."/>
            <person name="Wedrychowicz H."/>
        </authorList>
    </citation>
    <scope>NUCLEOTIDE SEQUENCE [LARGE SCALE GENOMIC DNA]</scope>
    <source>
        <strain evidence="1 2">DSM 45627</strain>
    </source>
</reference>
<gene>
    <name evidence="1" type="ORF">SAMN05443575_2529</name>
</gene>
<dbReference type="AlphaFoldDB" id="A0A1M5LS19"/>
<evidence type="ECO:0000313" key="2">
    <source>
        <dbReference type="Proteomes" id="UP000186132"/>
    </source>
</evidence>
<accession>A0A1M5LS19</accession>